<protein>
    <submittedName>
        <fullName evidence="1">Uncharacterized protein</fullName>
    </submittedName>
</protein>
<dbReference type="Proteomes" id="UP001320159">
    <property type="component" value="Unassembled WGS sequence"/>
</dbReference>
<sequence length="118" mass="13289">MEDGPETWMVVIHPETGVKVTGIISLAYRLHFPVRMKETCFGLLVESDRDTVRGFLNVLRERYPSGIFLKRRGYSISDTRVCGKTFAPDLTFTGLKPGYGNGPWFKRAIGQFVNLSSS</sequence>
<accession>A0AAP2W5D7</accession>
<dbReference type="Pfam" id="PF09875">
    <property type="entry name" value="DUF2102"/>
    <property type="match status" value="1"/>
</dbReference>
<organism evidence="1 2">
    <name type="scientific">Methanooceanicella nereidis</name>
    <dbReference type="NCBI Taxonomy" id="2052831"/>
    <lineage>
        <taxon>Archaea</taxon>
        <taxon>Methanobacteriati</taxon>
        <taxon>Methanobacteriota</taxon>
        <taxon>Stenosarchaea group</taxon>
        <taxon>Methanomicrobia</taxon>
        <taxon>Methanocellales</taxon>
        <taxon>Methanocellaceae</taxon>
        <taxon>Methanooceanicella</taxon>
    </lineage>
</organism>
<gene>
    <name evidence="1" type="ORF">CUJ83_10255</name>
</gene>
<dbReference type="EMBL" id="PGCK01000008">
    <property type="protein sequence ID" value="MCD1295380.1"/>
    <property type="molecule type" value="Genomic_DNA"/>
</dbReference>
<evidence type="ECO:0000313" key="1">
    <source>
        <dbReference type="EMBL" id="MCD1295380.1"/>
    </source>
</evidence>
<proteinExistence type="predicted"/>
<dbReference type="InterPro" id="IPR012025">
    <property type="entry name" value="Methan_mark_6"/>
</dbReference>
<dbReference type="AlphaFoldDB" id="A0AAP2W5D7"/>
<comment type="caution">
    <text evidence="1">The sequence shown here is derived from an EMBL/GenBank/DDBJ whole genome shotgun (WGS) entry which is preliminary data.</text>
</comment>
<evidence type="ECO:0000313" key="2">
    <source>
        <dbReference type="Proteomes" id="UP001320159"/>
    </source>
</evidence>
<keyword evidence="2" id="KW-1185">Reference proteome</keyword>
<dbReference type="RefSeq" id="WP_230742232.1">
    <property type="nucleotide sequence ID" value="NZ_PGCK01000008.1"/>
</dbReference>
<name>A0AAP2W5D7_9EURY</name>
<reference evidence="1 2" key="1">
    <citation type="submission" date="2017-11" db="EMBL/GenBank/DDBJ databases">
        <title>Isolation and Characterization of Family Methanocellaceae Species from Potential Methane Hydrate Area Offshore Southwestern Taiwan.</title>
        <authorList>
            <person name="Zhang W.-L."/>
            <person name="Chen W.-C."/>
            <person name="Lai M.-C."/>
            <person name="Chen S.-C."/>
        </authorList>
    </citation>
    <scope>NUCLEOTIDE SEQUENCE [LARGE SCALE GENOMIC DNA]</scope>
    <source>
        <strain evidence="1 2">CWC-04</strain>
    </source>
</reference>